<evidence type="ECO:0000313" key="5">
    <source>
        <dbReference type="EMBL" id="ADI17988.1"/>
    </source>
</evidence>
<reference evidence="5" key="1">
    <citation type="journal article" date="2011" name="Environ. Microbiol.">
        <title>Time-series analyses of Monterey Bay coastal microbial picoplankton using a 'genome proxy' microarray.</title>
        <authorList>
            <person name="Rich V.I."/>
            <person name="Pham V.D."/>
            <person name="Eppley J."/>
            <person name="Shi Y."/>
            <person name="DeLong E.F."/>
        </authorList>
    </citation>
    <scope>NUCLEOTIDE SEQUENCE</scope>
</reference>
<feature type="domain" description="Ketoreductase" evidence="4">
    <location>
        <begin position="8"/>
        <end position="188"/>
    </location>
</feature>
<dbReference type="InterPro" id="IPR036291">
    <property type="entry name" value="NAD(P)-bd_dom_sf"/>
</dbReference>
<evidence type="ECO:0000259" key="4">
    <source>
        <dbReference type="SMART" id="SM00822"/>
    </source>
</evidence>
<dbReference type="SMART" id="SM00822">
    <property type="entry name" value="PKS_KR"/>
    <property type="match status" value="1"/>
</dbReference>
<protein>
    <submittedName>
        <fullName evidence="5">8 dehydrogenases with different specificities (Related to short-chain alcohol dehydrogenases)</fullName>
    </submittedName>
</protein>
<dbReference type="EMBL" id="GU474878">
    <property type="protein sequence ID" value="ADI17988.1"/>
    <property type="molecule type" value="Genomic_DNA"/>
</dbReference>
<dbReference type="PROSITE" id="PS00061">
    <property type="entry name" value="ADH_SHORT"/>
    <property type="match status" value="1"/>
</dbReference>
<dbReference type="PRINTS" id="PR00080">
    <property type="entry name" value="SDRFAMILY"/>
</dbReference>
<dbReference type="AlphaFoldDB" id="E0XU97"/>
<sequence length="258" mass="27043">MGQRFVGKVALITGGAGGIGRATAERFASEGARIVLVDIDGSDLDGAAAQVKSAGGEVLTIEADVSQSEDVERYVERAIQQFGVIDVLFNNAGIEGDVFPLTEYPEELFDRVIAVNLKGIWLGMKYVVPTMVDHGGGAIVNTASVAGLGGAPGIVAYAASKHGVVGMTKTAALEFGDVGVRVNAICPSPIETEMMRRLEHSRTPDNPEATHRAYQQRNPMGRYGEPSEVAALVAFLSSSDASYLTGVAFNIDGGGRAR</sequence>
<comment type="similarity">
    <text evidence="1">Belongs to the short-chain dehydrogenases/reductases (SDR) family.</text>
</comment>
<dbReference type="PANTHER" id="PTHR24321:SF8">
    <property type="entry name" value="ESTRADIOL 17-BETA-DEHYDROGENASE 8-RELATED"/>
    <property type="match status" value="1"/>
</dbReference>
<dbReference type="InterPro" id="IPR002347">
    <property type="entry name" value="SDR_fam"/>
</dbReference>
<organism evidence="5">
    <name type="scientific">uncultured Chloroflexi bacterium HF0200_09I09</name>
    <dbReference type="NCBI Taxonomy" id="710736"/>
    <lineage>
        <taxon>Bacteria</taxon>
        <taxon>Bacillati</taxon>
        <taxon>Chloroflexota</taxon>
        <taxon>environmental samples</taxon>
    </lineage>
</organism>
<dbReference type="PRINTS" id="PR00081">
    <property type="entry name" value="GDHRDH"/>
</dbReference>
<dbReference type="GO" id="GO:0016491">
    <property type="term" value="F:oxidoreductase activity"/>
    <property type="evidence" value="ECO:0007669"/>
    <property type="project" value="UniProtKB-KW"/>
</dbReference>
<proteinExistence type="inferred from homology"/>
<dbReference type="NCBIfam" id="NF005559">
    <property type="entry name" value="PRK07231.1"/>
    <property type="match status" value="1"/>
</dbReference>
<evidence type="ECO:0000256" key="3">
    <source>
        <dbReference type="ARBA" id="ARBA00023027"/>
    </source>
</evidence>
<dbReference type="PANTHER" id="PTHR24321">
    <property type="entry name" value="DEHYDROGENASES, SHORT CHAIN"/>
    <property type="match status" value="1"/>
</dbReference>
<dbReference type="Gene3D" id="3.40.50.720">
    <property type="entry name" value="NAD(P)-binding Rossmann-like Domain"/>
    <property type="match status" value="1"/>
</dbReference>
<dbReference type="SUPFAM" id="SSF51735">
    <property type="entry name" value="NAD(P)-binding Rossmann-fold domains"/>
    <property type="match status" value="1"/>
</dbReference>
<dbReference type="InterPro" id="IPR020904">
    <property type="entry name" value="Sc_DH/Rdtase_CS"/>
</dbReference>
<name>E0XU97_9CHLR</name>
<evidence type="ECO:0000256" key="2">
    <source>
        <dbReference type="ARBA" id="ARBA00023002"/>
    </source>
</evidence>
<dbReference type="Pfam" id="PF13561">
    <property type="entry name" value="adh_short_C2"/>
    <property type="match status" value="1"/>
</dbReference>
<evidence type="ECO:0000256" key="1">
    <source>
        <dbReference type="ARBA" id="ARBA00006484"/>
    </source>
</evidence>
<keyword evidence="2" id="KW-0560">Oxidoreductase</keyword>
<keyword evidence="3" id="KW-0520">NAD</keyword>
<dbReference type="InterPro" id="IPR057326">
    <property type="entry name" value="KR_dom"/>
</dbReference>
<accession>E0XU97</accession>
<dbReference type="FunFam" id="3.40.50.720:FF:000084">
    <property type="entry name" value="Short-chain dehydrogenase reductase"/>
    <property type="match status" value="1"/>
</dbReference>